<accession>A0A6B8VUT2</accession>
<organism evidence="2 3">
    <name type="scientific">Corynebacterium comes</name>
    <dbReference type="NCBI Taxonomy" id="2675218"/>
    <lineage>
        <taxon>Bacteria</taxon>
        <taxon>Bacillati</taxon>
        <taxon>Actinomycetota</taxon>
        <taxon>Actinomycetes</taxon>
        <taxon>Mycobacteriales</taxon>
        <taxon>Corynebacteriaceae</taxon>
        <taxon>Corynebacterium</taxon>
    </lineage>
</organism>
<keyword evidence="3" id="KW-1185">Reference proteome</keyword>
<dbReference type="EMBL" id="CP046453">
    <property type="protein sequence ID" value="QGU03801.1"/>
    <property type="molecule type" value="Genomic_DNA"/>
</dbReference>
<gene>
    <name evidence="2" type="ORF">CETAM_02605</name>
</gene>
<dbReference type="Proteomes" id="UP000425178">
    <property type="component" value="Chromosome"/>
</dbReference>
<protein>
    <submittedName>
        <fullName evidence="2">Uncharacterized protein</fullName>
    </submittedName>
</protein>
<evidence type="ECO:0000313" key="2">
    <source>
        <dbReference type="EMBL" id="QGU03801.1"/>
    </source>
</evidence>
<sequence>MDNDLDTLAMSLYITTDDEPDTRPARWRRAGGPAG</sequence>
<dbReference type="KEGG" id="ccoe:CETAM_02605"/>
<feature type="region of interest" description="Disordered" evidence="1">
    <location>
        <begin position="16"/>
        <end position="35"/>
    </location>
</feature>
<evidence type="ECO:0000313" key="3">
    <source>
        <dbReference type="Proteomes" id="UP000425178"/>
    </source>
</evidence>
<proteinExistence type="predicted"/>
<reference evidence="2 3" key="1">
    <citation type="journal article" date="2021" name="Int. J. Syst. Evol. Microbiol.">
        <title>Classification of three corynebacterial strains isolated from a small paddock in North Rhine-Westphalia: proposal of &lt;i&gt;Corynebacterium kalinowskii&lt;/i&gt; sp. nov., &lt;i&gt;Corynebacterium comes&lt;/i&gt; sp. nov. and &lt;i&gt;Corynebacterium occultum&lt;/i&gt; sp. nov.</title>
        <authorList>
            <person name="Schaffert L."/>
            <person name="Ruwe M."/>
            <person name="Milse J."/>
            <person name="Hanuschka K."/>
            <person name="Ortseifen V."/>
            <person name="Droste J."/>
            <person name="Brandt D."/>
            <person name="Schl L."/>
            <person name="Kutter Y."/>
            <person name="Vinke S."/>
            <person name="Vieh P."/>
            <person name="Jacob L."/>
            <person name="L N.C."/>
            <person name="Schulte-Berndt E."/>
            <person name="Hain C."/>
            <person name="Linder M."/>
            <person name="Schmidt P."/>
            <person name="Wollenschl L."/>
            <person name="Luttermann T."/>
            <person name="Thieme E."/>
            <person name="Hassa J."/>
            <person name="Haak M."/>
            <person name="Wittchen M."/>
            <person name="Mentz A."/>
            <person name="Persicke M."/>
            <person name="Busche T."/>
            <person name="R C."/>
        </authorList>
    </citation>
    <scope>NUCLEOTIDE SEQUENCE [LARGE SCALE GENOMIC DNA]</scope>
    <source>
        <strain evidence="2 3">2019</strain>
    </source>
</reference>
<evidence type="ECO:0000256" key="1">
    <source>
        <dbReference type="SAM" id="MobiDB-lite"/>
    </source>
</evidence>
<dbReference type="AlphaFoldDB" id="A0A6B8VUT2"/>
<name>A0A6B8VUT2_9CORY</name>